<protein>
    <recommendedName>
        <fullName evidence="2">VCBS repeat-containing protein</fullName>
    </recommendedName>
</protein>
<feature type="non-terminal residue" evidence="1">
    <location>
        <position position="1"/>
    </location>
</feature>
<evidence type="ECO:0000313" key="1">
    <source>
        <dbReference type="EMBL" id="GAG09033.1"/>
    </source>
</evidence>
<feature type="non-terminal residue" evidence="1">
    <location>
        <position position="273"/>
    </location>
</feature>
<dbReference type="Gene3D" id="1.10.1330.10">
    <property type="entry name" value="Dockerin domain"/>
    <property type="match status" value="1"/>
</dbReference>
<dbReference type="GO" id="GO:0000272">
    <property type="term" value="P:polysaccharide catabolic process"/>
    <property type="evidence" value="ECO:0007669"/>
    <property type="project" value="InterPro"/>
</dbReference>
<sequence>SVYATDLDGDGDADVLSASLWDDKIAWYENLYVPLPTRPRAPPPVGRAYLNWAYQYVGDGIYGVTFTVRGNDGKQASFFADASFGGVDGGQILQQKAIIIPGVLEYDVHSETQADTYDGLGTPPYDKDGDCWFGDAFTQPPAAVLVLTQSENDYHVEAGTGSASAYAKLAYICTDGNVWYSVSISRLGENWPYAGMLRLPPPGDANYDGVVDGGDYTLWADNYEQPGGWGNGDFNGDGITDGGDFTLWADHYGQSIPATAAQPSGGPAAEGAA</sequence>
<proteinExistence type="predicted"/>
<dbReference type="EMBL" id="BARS01020587">
    <property type="protein sequence ID" value="GAG09033.1"/>
    <property type="molecule type" value="Genomic_DNA"/>
</dbReference>
<evidence type="ECO:0008006" key="2">
    <source>
        <dbReference type="Google" id="ProtNLM"/>
    </source>
</evidence>
<name>X0V9A1_9ZZZZ</name>
<reference evidence="1" key="1">
    <citation type="journal article" date="2014" name="Front. Microbiol.">
        <title>High frequency of phylogenetically diverse reductive dehalogenase-homologous genes in deep subseafloor sedimentary metagenomes.</title>
        <authorList>
            <person name="Kawai M."/>
            <person name="Futagami T."/>
            <person name="Toyoda A."/>
            <person name="Takaki Y."/>
            <person name="Nishi S."/>
            <person name="Hori S."/>
            <person name="Arai W."/>
            <person name="Tsubouchi T."/>
            <person name="Morono Y."/>
            <person name="Uchiyama I."/>
            <person name="Ito T."/>
            <person name="Fujiyama A."/>
            <person name="Inagaki F."/>
            <person name="Takami H."/>
        </authorList>
    </citation>
    <scope>NUCLEOTIDE SEQUENCE</scope>
    <source>
        <strain evidence="1">Expedition CK06-06</strain>
    </source>
</reference>
<comment type="caution">
    <text evidence="1">The sequence shown here is derived from an EMBL/GenBank/DDBJ whole genome shotgun (WGS) entry which is preliminary data.</text>
</comment>
<dbReference type="SUPFAM" id="SSF63446">
    <property type="entry name" value="Type I dockerin domain"/>
    <property type="match status" value="1"/>
</dbReference>
<organism evidence="1">
    <name type="scientific">marine sediment metagenome</name>
    <dbReference type="NCBI Taxonomy" id="412755"/>
    <lineage>
        <taxon>unclassified sequences</taxon>
        <taxon>metagenomes</taxon>
        <taxon>ecological metagenomes</taxon>
    </lineage>
</organism>
<accession>X0V9A1</accession>
<gene>
    <name evidence="1" type="ORF">S01H1_33175</name>
</gene>
<dbReference type="AlphaFoldDB" id="X0V9A1"/>
<dbReference type="InterPro" id="IPR036439">
    <property type="entry name" value="Dockerin_dom_sf"/>
</dbReference>